<dbReference type="Proteomes" id="UP000639772">
    <property type="component" value="Chromosome 9"/>
</dbReference>
<dbReference type="EMBL" id="JADCNM010000009">
    <property type="protein sequence ID" value="KAG0468392.1"/>
    <property type="molecule type" value="Genomic_DNA"/>
</dbReference>
<evidence type="ECO:0000313" key="3">
    <source>
        <dbReference type="Proteomes" id="UP000639772"/>
    </source>
</evidence>
<proteinExistence type="predicted"/>
<name>A0A835QG09_VANPL</name>
<accession>A0A835QG09</accession>
<keyword evidence="1" id="KW-0812">Transmembrane</keyword>
<gene>
    <name evidence="2" type="ORF">HPP92_017720</name>
</gene>
<keyword evidence="1" id="KW-1133">Transmembrane helix</keyword>
<dbReference type="OrthoDB" id="761598at2759"/>
<protein>
    <submittedName>
        <fullName evidence="2">Uncharacterized protein</fullName>
    </submittedName>
</protein>
<feature type="transmembrane region" description="Helical" evidence="1">
    <location>
        <begin position="110"/>
        <end position="130"/>
    </location>
</feature>
<reference evidence="2 3" key="1">
    <citation type="journal article" date="2020" name="Nat. Food">
        <title>A phased Vanilla planifolia genome enables genetic improvement of flavour and production.</title>
        <authorList>
            <person name="Hasing T."/>
            <person name="Tang H."/>
            <person name="Brym M."/>
            <person name="Khazi F."/>
            <person name="Huang T."/>
            <person name="Chambers A.H."/>
        </authorList>
    </citation>
    <scope>NUCLEOTIDE SEQUENCE [LARGE SCALE GENOMIC DNA]</scope>
    <source>
        <tissue evidence="2">Leaf</tissue>
    </source>
</reference>
<feature type="transmembrane region" description="Helical" evidence="1">
    <location>
        <begin position="70"/>
        <end position="90"/>
    </location>
</feature>
<dbReference type="PANTHER" id="PTHR31881">
    <property type="match status" value="1"/>
</dbReference>
<dbReference type="Pfam" id="PF04654">
    <property type="entry name" value="DUF599"/>
    <property type="match status" value="1"/>
</dbReference>
<keyword evidence="1" id="KW-0472">Membrane</keyword>
<organism evidence="2 3">
    <name type="scientific">Vanilla planifolia</name>
    <name type="common">Vanilla</name>
    <dbReference type="NCBI Taxonomy" id="51239"/>
    <lineage>
        <taxon>Eukaryota</taxon>
        <taxon>Viridiplantae</taxon>
        <taxon>Streptophyta</taxon>
        <taxon>Embryophyta</taxon>
        <taxon>Tracheophyta</taxon>
        <taxon>Spermatophyta</taxon>
        <taxon>Magnoliopsida</taxon>
        <taxon>Liliopsida</taxon>
        <taxon>Asparagales</taxon>
        <taxon>Orchidaceae</taxon>
        <taxon>Vanilloideae</taxon>
        <taxon>Vanilleae</taxon>
        <taxon>Vanilla</taxon>
    </lineage>
</organism>
<feature type="transmembrane region" description="Helical" evidence="1">
    <location>
        <begin position="12"/>
        <end position="31"/>
    </location>
</feature>
<evidence type="ECO:0000256" key="1">
    <source>
        <dbReference type="SAM" id="Phobius"/>
    </source>
</evidence>
<sequence length="269" mass="29978">MVWKSMYPDYIFVPLGVLSSLLYHCWLWYMLKSRPQRTSLGVYNSGQGDNDKKNILAVQSLRNSLMGSSLVASSSFLVCIALLTFTGTISDKQQLALTSLNQSAVSHKSAALILAFMAVFLCEALSITFLNQLSLVINTLVLDECRSGAGVRLFARSGDLALLHGRRPRGEGHCRWREQSGQGGYCSVRWILEKFLYCLIWFQADLMSIARLNPSAHDGDRFGKEMRWLPSTGELCAVGMTKMTNKTDYGPNYVNIAIHHDKNGIKILG</sequence>
<dbReference type="InterPro" id="IPR006747">
    <property type="entry name" value="DUF599"/>
</dbReference>
<dbReference type="PANTHER" id="PTHR31881:SF6">
    <property type="entry name" value="OS09G0494600 PROTEIN"/>
    <property type="match status" value="1"/>
</dbReference>
<evidence type="ECO:0000313" key="2">
    <source>
        <dbReference type="EMBL" id="KAG0468392.1"/>
    </source>
</evidence>
<comment type="caution">
    <text evidence="2">The sequence shown here is derived from an EMBL/GenBank/DDBJ whole genome shotgun (WGS) entry which is preliminary data.</text>
</comment>
<dbReference type="AlphaFoldDB" id="A0A835QG09"/>